<dbReference type="RefSeq" id="WP_149749231.1">
    <property type="nucleotide sequence ID" value="NZ_VUJW01000002.1"/>
</dbReference>
<keyword evidence="1" id="KW-0175">Coiled coil</keyword>
<name>A0A5B1M618_9ACTN</name>
<dbReference type="SUPFAM" id="SSF57997">
    <property type="entry name" value="Tropomyosin"/>
    <property type="match status" value="1"/>
</dbReference>
<dbReference type="EMBL" id="VUJW01000002">
    <property type="protein sequence ID" value="KAA1428293.1"/>
    <property type="molecule type" value="Genomic_DNA"/>
</dbReference>
<evidence type="ECO:0000313" key="3">
    <source>
        <dbReference type="Proteomes" id="UP000324351"/>
    </source>
</evidence>
<proteinExistence type="predicted"/>
<organism evidence="2 3">
    <name type="scientific">Nocardioides antri</name>
    <dbReference type="NCBI Taxonomy" id="2607659"/>
    <lineage>
        <taxon>Bacteria</taxon>
        <taxon>Bacillati</taxon>
        <taxon>Actinomycetota</taxon>
        <taxon>Actinomycetes</taxon>
        <taxon>Propionibacteriales</taxon>
        <taxon>Nocardioidaceae</taxon>
        <taxon>Nocardioides</taxon>
    </lineage>
</organism>
<gene>
    <name evidence="2" type="ORF">F0U47_04990</name>
</gene>
<sequence>MTISAGSSRRRQRSTRLVVAVLLLLVAVLAVTGTAVTGSWLAVTVAGGLAVLLGGAATKITHSELMASRLEAARDRAAQAQAYRELDSKRSAEGVEFAADMQGRLAKRDATVSRLERRLSDAAQELADARRELAEVESQAALAEKENARLAERLGDAEERAAQAVVRVAELEVEVDMLTSQWEAAEAALAARSIRKGA</sequence>
<reference evidence="2 3" key="1">
    <citation type="submission" date="2019-09" db="EMBL/GenBank/DDBJ databases">
        <title>Nocardioides panacisoli sp. nov., isolated from the soil of a ginseng field.</title>
        <authorList>
            <person name="Cho C."/>
        </authorList>
    </citation>
    <scope>NUCLEOTIDE SEQUENCE [LARGE SCALE GENOMIC DNA]</scope>
    <source>
        <strain evidence="2 3">BN140041</strain>
    </source>
</reference>
<dbReference type="Proteomes" id="UP000324351">
    <property type="component" value="Unassembled WGS sequence"/>
</dbReference>
<reference evidence="2 3" key="2">
    <citation type="submission" date="2019-09" db="EMBL/GenBank/DDBJ databases">
        <authorList>
            <person name="Jin C."/>
        </authorList>
    </citation>
    <scope>NUCLEOTIDE SEQUENCE [LARGE SCALE GENOMIC DNA]</scope>
    <source>
        <strain evidence="2 3">BN140041</strain>
    </source>
</reference>
<dbReference type="AlphaFoldDB" id="A0A5B1M618"/>
<keyword evidence="3" id="KW-1185">Reference proteome</keyword>
<accession>A0A5B1M618</accession>
<comment type="caution">
    <text evidence="2">The sequence shown here is derived from an EMBL/GenBank/DDBJ whole genome shotgun (WGS) entry which is preliminary data.</text>
</comment>
<protein>
    <submittedName>
        <fullName evidence="2">Uncharacterized protein</fullName>
    </submittedName>
</protein>
<evidence type="ECO:0000256" key="1">
    <source>
        <dbReference type="SAM" id="Coils"/>
    </source>
</evidence>
<feature type="coiled-coil region" evidence="1">
    <location>
        <begin position="112"/>
        <end position="188"/>
    </location>
</feature>
<evidence type="ECO:0000313" key="2">
    <source>
        <dbReference type="EMBL" id="KAA1428293.1"/>
    </source>
</evidence>